<dbReference type="InterPro" id="IPR036390">
    <property type="entry name" value="WH_DNA-bd_sf"/>
</dbReference>
<evidence type="ECO:0000256" key="4">
    <source>
        <dbReference type="ARBA" id="ARBA00023163"/>
    </source>
</evidence>
<comment type="similarity">
    <text evidence="1">Belongs to the LysR transcriptional regulatory family.</text>
</comment>
<evidence type="ECO:0000256" key="2">
    <source>
        <dbReference type="ARBA" id="ARBA00023015"/>
    </source>
</evidence>
<dbReference type="GO" id="GO:0003700">
    <property type="term" value="F:DNA-binding transcription factor activity"/>
    <property type="evidence" value="ECO:0007669"/>
    <property type="project" value="InterPro"/>
</dbReference>
<evidence type="ECO:0000256" key="1">
    <source>
        <dbReference type="ARBA" id="ARBA00009437"/>
    </source>
</evidence>
<keyword evidence="4" id="KW-0804">Transcription</keyword>
<keyword evidence="7" id="KW-1185">Reference proteome</keyword>
<keyword evidence="2" id="KW-0805">Transcription regulation</keyword>
<gene>
    <name evidence="6" type="ORF">SAMN05661003_101450</name>
</gene>
<name>A0A1G6XZ19_9BACT</name>
<dbReference type="SUPFAM" id="SSF53850">
    <property type="entry name" value="Periplasmic binding protein-like II"/>
    <property type="match status" value="1"/>
</dbReference>
<dbReference type="GO" id="GO:0000976">
    <property type="term" value="F:transcription cis-regulatory region binding"/>
    <property type="evidence" value="ECO:0007669"/>
    <property type="project" value="TreeGrafter"/>
</dbReference>
<dbReference type="CDD" id="cd08420">
    <property type="entry name" value="PBP2_CysL_like"/>
    <property type="match status" value="1"/>
</dbReference>
<evidence type="ECO:0000313" key="6">
    <source>
        <dbReference type="EMBL" id="SDD83310.1"/>
    </source>
</evidence>
<dbReference type="PANTHER" id="PTHR30126">
    <property type="entry name" value="HTH-TYPE TRANSCRIPTIONAL REGULATOR"/>
    <property type="match status" value="1"/>
</dbReference>
<accession>A0A1G6XZ19</accession>
<dbReference type="Pfam" id="PF03466">
    <property type="entry name" value="LysR_substrate"/>
    <property type="match status" value="1"/>
</dbReference>
<proteinExistence type="inferred from homology"/>
<protein>
    <submittedName>
        <fullName evidence="6">Transcriptional regulator, LysR family</fullName>
    </submittedName>
</protein>
<dbReference type="OrthoDB" id="5317428at2"/>
<evidence type="ECO:0000259" key="5">
    <source>
        <dbReference type="PROSITE" id="PS50931"/>
    </source>
</evidence>
<evidence type="ECO:0000256" key="3">
    <source>
        <dbReference type="ARBA" id="ARBA00023125"/>
    </source>
</evidence>
<reference evidence="7" key="1">
    <citation type="submission" date="2016-10" db="EMBL/GenBank/DDBJ databases">
        <authorList>
            <person name="Varghese N."/>
            <person name="Submissions S."/>
        </authorList>
    </citation>
    <scope>NUCLEOTIDE SEQUENCE [LARGE SCALE GENOMIC DNA]</scope>
    <source>
        <strain evidence="7">DSM 8987</strain>
    </source>
</reference>
<evidence type="ECO:0000313" key="7">
    <source>
        <dbReference type="Proteomes" id="UP000243205"/>
    </source>
</evidence>
<dbReference type="PRINTS" id="PR00039">
    <property type="entry name" value="HTHLYSR"/>
</dbReference>
<dbReference type="InterPro" id="IPR036388">
    <property type="entry name" value="WH-like_DNA-bd_sf"/>
</dbReference>
<keyword evidence="3" id="KW-0238">DNA-binding</keyword>
<dbReference type="Gene3D" id="1.10.10.10">
    <property type="entry name" value="Winged helix-like DNA-binding domain superfamily/Winged helix DNA-binding domain"/>
    <property type="match status" value="1"/>
</dbReference>
<dbReference type="PANTHER" id="PTHR30126:SF91">
    <property type="entry name" value="LYSR FAMILY TRANSCRIPTIONAL REGULATOR"/>
    <property type="match status" value="1"/>
</dbReference>
<feature type="domain" description="HTH lysR-type" evidence="5">
    <location>
        <begin position="3"/>
        <end position="60"/>
    </location>
</feature>
<dbReference type="InterPro" id="IPR000847">
    <property type="entry name" value="LysR_HTH_N"/>
</dbReference>
<organism evidence="6 7">
    <name type="scientific">Desulfuromonas thiophila</name>
    <dbReference type="NCBI Taxonomy" id="57664"/>
    <lineage>
        <taxon>Bacteria</taxon>
        <taxon>Pseudomonadati</taxon>
        <taxon>Thermodesulfobacteriota</taxon>
        <taxon>Desulfuromonadia</taxon>
        <taxon>Desulfuromonadales</taxon>
        <taxon>Desulfuromonadaceae</taxon>
        <taxon>Desulfuromonas</taxon>
    </lineage>
</organism>
<dbReference type="InterPro" id="IPR005119">
    <property type="entry name" value="LysR_subst-bd"/>
</dbReference>
<dbReference type="STRING" id="57664.SAMN05661003_101450"/>
<dbReference type="Proteomes" id="UP000243205">
    <property type="component" value="Unassembled WGS sequence"/>
</dbReference>
<dbReference type="Pfam" id="PF00126">
    <property type="entry name" value="HTH_1"/>
    <property type="match status" value="1"/>
</dbReference>
<dbReference type="SUPFAM" id="SSF46785">
    <property type="entry name" value="Winged helix' DNA-binding domain"/>
    <property type="match status" value="1"/>
</dbReference>
<dbReference type="Gene3D" id="3.40.190.290">
    <property type="match status" value="1"/>
</dbReference>
<dbReference type="RefSeq" id="WP_092075808.1">
    <property type="nucleotide sequence ID" value="NZ_FNAQ01000001.1"/>
</dbReference>
<sequence>MALTLRKLEIFCQVAACGQVTRAAEALLLGQSAVSMALAELEQQAGGPLFLRQGRRLLLNDRGRLLLEPARQIVQAAAAFDQLLSESGAQPRGLLRIGASTTIGNYLLPALLADFSRRYPAASASLLVGNTRQVERALERGRIDLGLIEGPSHAPLLQTRPWRDDVLVVIAAPQHPLAQPGAPAATALAAADWILREAGSGTREVCEAALLPWLGSWRPYLELGHTEAIKKAVEAGMGVSCLSRLAVQRELQLGFLVELAVPVDLRRPLTLLLPRQHPATRLLQAFIELLDETAQTEG</sequence>
<dbReference type="PROSITE" id="PS50931">
    <property type="entry name" value="HTH_LYSR"/>
    <property type="match status" value="1"/>
</dbReference>
<dbReference type="AlphaFoldDB" id="A0A1G6XZ19"/>
<dbReference type="EMBL" id="FNAQ01000001">
    <property type="protein sequence ID" value="SDD83310.1"/>
    <property type="molecule type" value="Genomic_DNA"/>
</dbReference>